<comment type="caution">
    <text evidence="6">The sequence shown here is derived from an EMBL/GenBank/DDBJ whole genome shotgun (WGS) entry which is preliminary data.</text>
</comment>
<evidence type="ECO:0000256" key="3">
    <source>
        <dbReference type="SAM" id="Coils"/>
    </source>
</evidence>
<organism evidence="6 7">
    <name type="scientific">Coprococcus comes</name>
    <dbReference type="NCBI Taxonomy" id="410072"/>
    <lineage>
        <taxon>Bacteria</taxon>
        <taxon>Bacillati</taxon>
        <taxon>Bacillota</taxon>
        <taxon>Clostridia</taxon>
        <taxon>Lachnospirales</taxon>
        <taxon>Lachnospiraceae</taxon>
        <taxon>Coprococcus</taxon>
    </lineage>
</organism>
<feature type="compositionally biased region" description="Basic and acidic residues" evidence="4">
    <location>
        <begin position="434"/>
        <end position="447"/>
    </location>
</feature>
<feature type="domain" description="MobA/MobL protein" evidence="5">
    <location>
        <begin position="63"/>
        <end position="215"/>
    </location>
</feature>
<accession>A0A412T8N2</accession>
<keyword evidence="2" id="KW-0184">Conjugation</keyword>
<dbReference type="InterPro" id="IPR005053">
    <property type="entry name" value="MobA_MobL"/>
</dbReference>
<evidence type="ECO:0000313" key="6">
    <source>
        <dbReference type="EMBL" id="RGU46403.1"/>
    </source>
</evidence>
<reference evidence="6 7" key="1">
    <citation type="submission" date="2018-08" db="EMBL/GenBank/DDBJ databases">
        <title>A genome reference for cultivated species of the human gut microbiota.</title>
        <authorList>
            <person name="Zou Y."/>
            <person name="Xue W."/>
            <person name="Luo G."/>
        </authorList>
    </citation>
    <scope>NUCLEOTIDE SEQUENCE [LARGE SCALE GENOMIC DNA]</scope>
    <source>
        <strain evidence="6 7">AF16-31</strain>
    </source>
</reference>
<dbReference type="Proteomes" id="UP000285693">
    <property type="component" value="Unassembled WGS sequence"/>
</dbReference>
<name>A0A412T8N2_9FIRM</name>
<dbReference type="Pfam" id="PF03389">
    <property type="entry name" value="MobA_MobL"/>
    <property type="match status" value="1"/>
</dbReference>
<dbReference type="RefSeq" id="WP_117469313.1">
    <property type="nucleotide sequence ID" value="NZ_CAXSNH010000021.1"/>
</dbReference>
<comment type="similarity">
    <text evidence="1">Belongs to the MobA/MobL family.</text>
</comment>
<evidence type="ECO:0000313" key="7">
    <source>
        <dbReference type="Proteomes" id="UP000285693"/>
    </source>
</evidence>
<evidence type="ECO:0000256" key="2">
    <source>
        <dbReference type="ARBA" id="ARBA00022971"/>
    </source>
</evidence>
<keyword evidence="3" id="KW-0175">Coiled coil</keyword>
<protein>
    <submittedName>
        <fullName evidence="6">MobA/MobL family protein</fullName>
    </submittedName>
</protein>
<sequence>MARHSFIQMSKLPNVKGRISYITSHAKQENLYATYRTADNTFWNNLARESQQEFLRSGTTGKGIEARELIIALPEIYTTFDPQQVLEEFTNKFRQQYGVECVSALHHNKRKTNYHIHLIFSERKLLPEPDIKIATRSVFYDETGKRVRTKKEITDENGQVRKGCTVIKKGEVYESHLFTTKDERFKTEAFIAEAKEVYTELINSHISDPEQRLKVFDKNSVYLPTKKIGKNNPKATEIEADNTARQEWNRTADLALVSGIEEAKILEIKQTEIHDKAGQSIRENGWLPNLFRGIVGKAKEFLQAIIREKDMPPKPVLNMDMDEFRTMQTLMLKVQKQAKAIKKIQEVTLPNLRQQLAETTGIFKGKDRKALEKQIQQTETELAEKLDKIPDILKDDGYPDVQAFMKTYRKAEAIVTQYNQDLAEWEQAVKNGRKPAEKQHRPPERQSVRNRLRQLQEEGKQNAQPKQRKKSQDRDR</sequence>
<evidence type="ECO:0000256" key="1">
    <source>
        <dbReference type="ARBA" id="ARBA00010873"/>
    </source>
</evidence>
<feature type="coiled-coil region" evidence="3">
    <location>
        <begin position="368"/>
        <end position="428"/>
    </location>
</feature>
<dbReference type="Gene3D" id="3.30.930.30">
    <property type="match status" value="1"/>
</dbReference>
<evidence type="ECO:0000259" key="5">
    <source>
        <dbReference type="Pfam" id="PF03389"/>
    </source>
</evidence>
<dbReference type="AlphaFoldDB" id="A0A412T8N2"/>
<evidence type="ECO:0000256" key="4">
    <source>
        <dbReference type="SAM" id="MobiDB-lite"/>
    </source>
</evidence>
<dbReference type="EMBL" id="QRXY01000005">
    <property type="protein sequence ID" value="RGU46403.1"/>
    <property type="molecule type" value="Genomic_DNA"/>
</dbReference>
<feature type="region of interest" description="Disordered" evidence="4">
    <location>
        <begin position="429"/>
        <end position="476"/>
    </location>
</feature>
<proteinExistence type="inferred from homology"/>
<gene>
    <name evidence="6" type="ORF">DWW65_05145</name>
</gene>